<dbReference type="Proteomes" id="UP001196413">
    <property type="component" value="Unassembled WGS sequence"/>
</dbReference>
<gene>
    <name evidence="1" type="ORF">KIN20_019018</name>
</gene>
<comment type="caution">
    <text evidence="1">The sequence shown here is derived from an EMBL/GenBank/DDBJ whole genome shotgun (WGS) entry which is preliminary data.</text>
</comment>
<evidence type="ECO:0000313" key="2">
    <source>
        <dbReference type="Proteomes" id="UP001196413"/>
    </source>
</evidence>
<protein>
    <submittedName>
        <fullName evidence="1">Uncharacterized protein</fullName>
    </submittedName>
</protein>
<evidence type="ECO:0000313" key="1">
    <source>
        <dbReference type="EMBL" id="KAJ1360118.1"/>
    </source>
</evidence>
<keyword evidence="2" id="KW-1185">Reference proteome</keyword>
<sequence>MFRIFYQQFHSVETVVVSSSDLIDSTLFKVLRNEPPSAGNPVSTQHFKSTKKLLALISTRIIRCALDSTKCH</sequence>
<dbReference type="EMBL" id="JAHQIW010003777">
    <property type="protein sequence ID" value="KAJ1360118.1"/>
    <property type="molecule type" value="Genomic_DNA"/>
</dbReference>
<name>A0AAD5QPZ9_PARTN</name>
<reference evidence="1" key="1">
    <citation type="submission" date="2021-06" db="EMBL/GenBank/DDBJ databases">
        <title>Parelaphostrongylus tenuis whole genome reference sequence.</title>
        <authorList>
            <person name="Garwood T.J."/>
            <person name="Larsen P.A."/>
            <person name="Fountain-Jones N.M."/>
            <person name="Garbe J.R."/>
            <person name="Macchietto M.G."/>
            <person name="Kania S.A."/>
            <person name="Gerhold R.W."/>
            <person name="Richards J.E."/>
            <person name="Wolf T.M."/>
        </authorList>
    </citation>
    <scope>NUCLEOTIDE SEQUENCE</scope>
    <source>
        <strain evidence="1">MNPRO001-30</strain>
        <tissue evidence="1">Meninges</tissue>
    </source>
</reference>
<organism evidence="1 2">
    <name type="scientific">Parelaphostrongylus tenuis</name>
    <name type="common">Meningeal worm</name>
    <dbReference type="NCBI Taxonomy" id="148309"/>
    <lineage>
        <taxon>Eukaryota</taxon>
        <taxon>Metazoa</taxon>
        <taxon>Ecdysozoa</taxon>
        <taxon>Nematoda</taxon>
        <taxon>Chromadorea</taxon>
        <taxon>Rhabditida</taxon>
        <taxon>Rhabditina</taxon>
        <taxon>Rhabditomorpha</taxon>
        <taxon>Strongyloidea</taxon>
        <taxon>Metastrongylidae</taxon>
        <taxon>Parelaphostrongylus</taxon>
    </lineage>
</organism>
<proteinExistence type="predicted"/>
<dbReference type="AlphaFoldDB" id="A0AAD5QPZ9"/>
<accession>A0AAD5QPZ9</accession>